<evidence type="ECO:0000256" key="4">
    <source>
        <dbReference type="PROSITE-ProRule" id="PRU00325"/>
    </source>
</evidence>
<feature type="region of interest" description="Disordered" evidence="5">
    <location>
        <begin position="463"/>
        <end position="483"/>
    </location>
</feature>
<dbReference type="SMART" id="SM00575">
    <property type="entry name" value="ZnF_PMZ"/>
    <property type="match status" value="1"/>
</dbReference>
<dbReference type="InterPro" id="IPR007527">
    <property type="entry name" value="Znf_SWIM"/>
</dbReference>
<evidence type="ECO:0000256" key="2">
    <source>
        <dbReference type="ARBA" id="ARBA00022771"/>
    </source>
</evidence>
<evidence type="ECO:0000256" key="1">
    <source>
        <dbReference type="ARBA" id="ARBA00022723"/>
    </source>
</evidence>
<sequence length="504" mass="57355">MNISILLRHSRSWESDVRYERYISDGIVVCENISFVNLISAITAELGIDEFKKNIEVRYVVEGNSSPLCIRNDMGVKLCIEIKKHEVGFVSQDEGSLGDQQWSSSAGHVQGVGSGRDITIVESKIGDSYNIPEMEVKNYISDTNISVVEVKQMYKDKATLKAVMEKYKLKNSFNFKVKRSDNKRPVIVVDASHLSGAYRGTFVSASTLDGAGCILPLAYGIVDTEKDCSWIWRSRSILSDLFYSMAKTYRKEDFEKLMAKLEKIDGRVKEYLQNDGYERWSRSHATVNRGRMMTSNIAECINDCLVDARQLPVIDFLEEARILFGSWNCKNGEITSYTKETLGRRFEEILIINASKCATMKVVASSEFIFSVYEGGIRYIVCLERKTCSCGRFQHDEIPCAHAMAVLKKKNIKDVHPYCSDYYKHDALANTYAVPMEPMPDKNDWTAPECVLKEVVLPPRYKKMPGRLRKKRKKNPDEKLSTKTNCCGQEGHNIRTCTFFPKNS</sequence>
<dbReference type="GO" id="GO:0008270">
    <property type="term" value="F:zinc ion binding"/>
    <property type="evidence" value="ECO:0007669"/>
    <property type="project" value="UniProtKB-KW"/>
</dbReference>
<dbReference type="EMBL" id="CP133619">
    <property type="protein sequence ID" value="WMV43567.1"/>
    <property type="molecule type" value="Genomic_DNA"/>
</dbReference>
<feature type="compositionally biased region" description="Basic residues" evidence="5">
    <location>
        <begin position="463"/>
        <end position="474"/>
    </location>
</feature>
<keyword evidence="1" id="KW-0479">Metal-binding</keyword>
<evidence type="ECO:0000256" key="3">
    <source>
        <dbReference type="ARBA" id="ARBA00022833"/>
    </source>
</evidence>
<proteinExistence type="predicted"/>
<evidence type="ECO:0000313" key="7">
    <source>
        <dbReference type="EMBL" id="WMV43567.1"/>
    </source>
</evidence>
<evidence type="ECO:0000259" key="6">
    <source>
        <dbReference type="PROSITE" id="PS50966"/>
    </source>
</evidence>
<feature type="domain" description="SWIM-type" evidence="6">
    <location>
        <begin position="379"/>
        <end position="411"/>
    </location>
</feature>
<dbReference type="Pfam" id="PF04434">
    <property type="entry name" value="SWIM"/>
    <property type="match status" value="1"/>
</dbReference>
<organism evidence="7 8">
    <name type="scientific">Solanum verrucosum</name>
    <dbReference type="NCBI Taxonomy" id="315347"/>
    <lineage>
        <taxon>Eukaryota</taxon>
        <taxon>Viridiplantae</taxon>
        <taxon>Streptophyta</taxon>
        <taxon>Embryophyta</taxon>
        <taxon>Tracheophyta</taxon>
        <taxon>Spermatophyta</taxon>
        <taxon>Magnoliopsida</taxon>
        <taxon>eudicotyledons</taxon>
        <taxon>Gunneridae</taxon>
        <taxon>Pentapetalae</taxon>
        <taxon>asterids</taxon>
        <taxon>lamiids</taxon>
        <taxon>Solanales</taxon>
        <taxon>Solanaceae</taxon>
        <taxon>Solanoideae</taxon>
        <taxon>Solaneae</taxon>
        <taxon>Solanum</taxon>
    </lineage>
</organism>
<protein>
    <recommendedName>
        <fullName evidence="6">SWIM-type domain-containing protein</fullName>
    </recommendedName>
</protein>
<evidence type="ECO:0000256" key="5">
    <source>
        <dbReference type="SAM" id="MobiDB-lite"/>
    </source>
</evidence>
<dbReference type="PANTHER" id="PTHR31973:SF113">
    <property type="entry name" value="PROTEIN FAR1-RELATED SEQUENCE 5-LIKE"/>
    <property type="match status" value="1"/>
</dbReference>
<reference evidence="7" key="1">
    <citation type="submission" date="2023-08" db="EMBL/GenBank/DDBJ databases">
        <title>A de novo genome assembly of Solanum verrucosum Schlechtendal, a Mexican diploid species geographically isolated from the other diploid A-genome species in potato relatives.</title>
        <authorList>
            <person name="Hosaka K."/>
        </authorList>
    </citation>
    <scope>NUCLEOTIDE SEQUENCE</scope>
    <source>
        <tissue evidence="7">Young leaves</tissue>
    </source>
</reference>
<evidence type="ECO:0000313" key="8">
    <source>
        <dbReference type="Proteomes" id="UP001234989"/>
    </source>
</evidence>
<dbReference type="PROSITE" id="PS50966">
    <property type="entry name" value="ZF_SWIM"/>
    <property type="match status" value="1"/>
</dbReference>
<accession>A0AAF0UCN0</accession>
<dbReference type="AlphaFoldDB" id="A0AAF0UCN0"/>
<dbReference type="PANTHER" id="PTHR31973">
    <property type="entry name" value="POLYPROTEIN, PUTATIVE-RELATED"/>
    <property type="match status" value="1"/>
</dbReference>
<gene>
    <name evidence="7" type="ORF">MTR67_036952</name>
</gene>
<name>A0AAF0UCN0_SOLVR</name>
<dbReference type="InterPro" id="IPR006564">
    <property type="entry name" value="Znf_PMZ"/>
</dbReference>
<keyword evidence="8" id="KW-1185">Reference proteome</keyword>
<keyword evidence="3" id="KW-0862">Zinc</keyword>
<keyword evidence="2 4" id="KW-0863">Zinc-finger</keyword>
<dbReference type="Proteomes" id="UP001234989">
    <property type="component" value="Chromosome 8"/>
</dbReference>